<proteinExistence type="predicted"/>
<reference evidence="2" key="1">
    <citation type="submission" date="2022-08" db="EMBL/GenBank/DDBJ databases">
        <title>Novel sulphate-reducing endosymbionts in the free-living metamonad Anaeramoeba.</title>
        <authorList>
            <person name="Jerlstrom-Hultqvist J."/>
            <person name="Cepicka I."/>
            <person name="Gallot-Lavallee L."/>
            <person name="Salas-Leiva D."/>
            <person name="Curtis B.A."/>
            <person name="Zahonova K."/>
            <person name="Pipaliya S."/>
            <person name="Dacks J."/>
            <person name="Roger A.J."/>
        </authorList>
    </citation>
    <scope>NUCLEOTIDE SEQUENCE</scope>
    <source>
        <strain evidence="2">Busselton2</strain>
    </source>
</reference>
<dbReference type="EMBL" id="JANTQA010000047">
    <property type="protein sequence ID" value="KAJ3432176.1"/>
    <property type="molecule type" value="Genomic_DNA"/>
</dbReference>
<protein>
    <submittedName>
        <fullName evidence="2">Uncharacterized protein</fullName>
    </submittedName>
</protein>
<feature type="region of interest" description="Disordered" evidence="1">
    <location>
        <begin position="510"/>
        <end position="537"/>
    </location>
</feature>
<dbReference type="AlphaFoldDB" id="A0AAV7YU31"/>
<gene>
    <name evidence="2" type="ORF">M0812_21107</name>
</gene>
<name>A0AAV7YU31_9EUKA</name>
<organism evidence="2 3">
    <name type="scientific">Anaeramoeba flamelloides</name>
    <dbReference type="NCBI Taxonomy" id="1746091"/>
    <lineage>
        <taxon>Eukaryota</taxon>
        <taxon>Metamonada</taxon>
        <taxon>Anaeramoebidae</taxon>
        <taxon>Anaeramoeba</taxon>
    </lineage>
</organism>
<comment type="caution">
    <text evidence="2">The sequence shown here is derived from an EMBL/GenBank/DDBJ whole genome shotgun (WGS) entry which is preliminary data.</text>
</comment>
<dbReference type="Proteomes" id="UP001146793">
    <property type="component" value="Unassembled WGS sequence"/>
</dbReference>
<evidence type="ECO:0000313" key="2">
    <source>
        <dbReference type="EMBL" id="KAJ3432176.1"/>
    </source>
</evidence>
<evidence type="ECO:0000256" key="1">
    <source>
        <dbReference type="SAM" id="MobiDB-lite"/>
    </source>
</evidence>
<evidence type="ECO:0000313" key="3">
    <source>
        <dbReference type="Proteomes" id="UP001146793"/>
    </source>
</evidence>
<accession>A0AAV7YU31</accession>
<sequence>MTTSVSFTSDLESLNRTLLSVCSKIQNSNECFAELFYLYEQIDFLSLDVLSEDQLNNLLECLKASIFYFSEISTVDPNLLELLFQLICKTIDHCIFRLELEEEVPLQILDCIFTEKEGVGFSVFTINNQTNNQNENILKESNFFISAIKYFQTKEGTKKLFLQIFNENHQIGKKTRLILEIIDKNVNFLPQEVKIHFLEIIKELYQTILNLSINKIKNIPKNELFDLIYQLNQISMKVSPEKSTNIISNFELNYSLKLFSSTILPLRIMGITLLTNIAEKKHQFQLFNDYDQIIEENDSLKLNEFNQIKTIIVAFKEKVVCQLFSSNAHNQILKNSTKILQFLAFNHEINKTIIDLIWNEFVNSKTTRKIIIYDLLFSIISHLPKKINQYIYNTKLLLISKWDKIYLTFFIDFLKYNLEIFREIKALCFKLILNNILDKELNTYFLKQFINLFTLEQFTDELKISLIHSCVEKIGSSKDIKFILPIIEQLLFSFPNEDNNNLKNEIENKHMEYEEKEKNEGKEKNEEKGKNEEKEKNEEILPAVINSQENNNINIQNITNNYYEIGNESRNGNLNENEREGGIDNGNENENEIKRENIKKKDKLTFQKVVFEFEKHFNFINQLLEEIIQYKTLINEIIYKNKLDITNKNINWKNYCFSEEIEYFEGIRIRLNFLKILFNSTTNLNSKGTDKYLFNQLHFKKLWNIFTKQIILEEENDLFFDWIFVINYPLIITKYLFKKITKYLFSQKRNRTKSSINLFQYLIYLTNFQSNFLIGAMDDFTLVIKDADAIVGLNNLLKVIKLITAKELFLQLSNFLFQFLNNFSNQNYQKNYLKLKKTILVFVINEIKKNEKLEINIRLIKFLLLFINNSNANNGNKLINNSHQQLKFNNLIKLKIEIDLSKKKKMKKKIIIKIWENNSILDLKRELIKLFKNDNFKIKIKNKFLNGNKFIGNLEILDNDKLLIIFDDGVNFDINNIKINNLKIIIPNNHNYNLGEENNDYDETQNKNNDENEIEEKHINYNYFITKYFKLFFSMFDYENEELSINVLQLFSEIKINIQEIRKITQLFNSKETISWSEILPKEFIYQLYYKLEIINGIITMDKKWSLKFINFKGLNYLIFLLINFLKRKKFSN</sequence>